<feature type="signal peptide" evidence="3">
    <location>
        <begin position="1"/>
        <end position="23"/>
    </location>
</feature>
<keyword evidence="3" id="KW-0732">Signal</keyword>
<gene>
    <name evidence="4" type="ORF">GOCE00092_LOCUS1087</name>
</gene>
<keyword evidence="2" id="KW-0812">Transmembrane</keyword>
<evidence type="ECO:0000256" key="3">
    <source>
        <dbReference type="SAM" id="SignalP"/>
    </source>
</evidence>
<dbReference type="PANTHER" id="PTHR35498">
    <property type="entry name" value="PROTEIN LOW PSII ACCUMULATION 1, CHLOROPLASTIC"/>
    <property type="match status" value="1"/>
</dbReference>
<reference evidence="4" key="1">
    <citation type="submission" date="2021-01" db="EMBL/GenBank/DDBJ databases">
        <authorList>
            <person name="Corre E."/>
            <person name="Pelletier E."/>
            <person name="Niang G."/>
            <person name="Scheremetjew M."/>
            <person name="Finn R."/>
            <person name="Kale V."/>
            <person name="Holt S."/>
            <person name="Cochrane G."/>
            <person name="Meng A."/>
            <person name="Brown T."/>
            <person name="Cohen L."/>
        </authorList>
    </citation>
    <scope>NUCLEOTIDE SEQUENCE</scope>
    <source>
        <strain evidence="4">CCMP 410</strain>
    </source>
</reference>
<dbReference type="InterPro" id="IPR021883">
    <property type="entry name" value="LPA1-like"/>
</dbReference>
<organism evidence="4">
    <name type="scientific">Grammatophora oceanica</name>
    <dbReference type="NCBI Taxonomy" id="210454"/>
    <lineage>
        <taxon>Eukaryota</taxon>
        <taxon>Sar</taxon>
        <taxon>Stramenopiles</taxon>
        <taxon>Ochrophyta</taxon>
        <taxon>Bacillariophyta</taxon>
        <taxon>Fragilariophyceae</taxon>
        <taxon>Fragilariophycidae</taxon>
        <taxon>Rhabdonematales</taxon>
        <taxon>Grammatophoraceae</taxon>
        <taxon>Grammatophora</taxon>
    </lineage>
</organism>
<name>A0A7S1UMG1_9STRA</name>
<feature type="transmembrane region" description="Helical" evidence="2">
    <location>
        <begin position="128"/>
        <end position="147"/>
    </location>
</feature>
<evidence type="ECO:0000313" key="4">
    <source>
        <dbReference type="EMBL" id="CAD9272180.1"/>
    </source>
</evidence>
<dbReference type="EMBL" id="HBGK01002010">
    <property type="protein sequence ID" value="CAD9272180.1"/>
    <property type="molecule type" value="Transcribed_RNA"/>
</dbReference>
<evidence type="ECO:0000256" key="2">
    <source>
        <dbReference type="SAM" id="Phobius"/>
    </source>
</evidence>
<keyword evidence="2" id="KW-0472">Membrane</keyword>
<proteinExistence type="predicted"/>
<evidence type="ECO:0000256" key="1">
    <source>
        <dbReference type="SAM" id="MobiDB-lite"/>
    </source>
</evidence>
<dbReference type="AlphaFoldDB" id="A0A7S1UMG1"/>
<accession>A0A7S1UMG1</accession>
<feature type="chain" id="PRO_5031118421" description="UspA domain-containing protein" evidence="3">
    <location>
        <begin position="24"/>
        <end position="362"/>
    </location>
</feature>
<dbReference type="Pfam" id="PF11998">
    <property type="entry name" value="DUF3493"/>
    <property type="match status" value="1"/>
</dbReference>
<keyword evidence="2" id="KW-1133">Transmembrane helix</keyword>
<protein>
    <recommendedName>
        <fullName evidence="5">UspA domain-containing protein</fullName>
    </recommendedName>
</protein>
<evidence type="ECO:0008006" key="5">
    <source>
        <dbReference type="Google" id="ProtNLM"/>
    </source>
</evidence>
<feature type="transmembrane region" description="Helical" evidence="2">
    <location>
        <begin position="90"/>
        <end position="116"/>
    </location>
</feature>
<feature type="region of interest" description="Disordered" evidence="1">
    <location>
        <begin position="48"/>
        <end position="68"/>
    </location>
</feature>
<sequence length="362" mass="38881">MLRKPVVICTALLCLMGASPSLAFSTTSQRQPFSVVVGGSAQQRSSATTTRLYASNEDDNEKKKKKGGLDTEVRNKLLSESIAPWRPLRLFLYGGLGSGAALGGFITLTGVIAGLSGARTDLDLNTEYLNLAIDFGAVAVFAVLAKFDLDKKGELEEKVADKVERKKTQGKLVEAMREREKQLGQLKVELQVTDEGDKTQAILAELQKGAKQHVIVVAGPRRACKEALIGAKFLQLDFAMSNLLVVPYATDKKKARSAPTTSGADGFGEAQRSNVEDQPFVAQPVGDGWEEYIEEEMKAAVLQGGAENPEEVGIAVVVASDGKVIRRGIGNVPWKNTLDQLNKAVNPNAVEEVDEVSLPLGD</sequence>
<dbReference type="PANTHER" id="PTHR35498:SF1">
    <property type="entry name" value="LOW PSII ACCUMULATION-LIKE PROTEIN"/>
    <property type="match status" value="1"/>
</dbReference>